<reference evidence="3 4" key="1">
    <citation type="submission" date="2017-03" db="EMBL/GenBank/DDBJ databases">
        <title>Complete genome sequence of the novel DNRA strain Pseudomonas sp. S-6-2 isolated from Chinese polluted river sediment. Journal of Biotechnology.</title>
        <authorList>
            <person name="Li J."/>
            <person name="Xiang F."/>
            <person name="Wang L."/>
            <person name="Xi L."/>
            <person name="Liu J."/>
        </authorList>
    </citation>
    <scope>NUCLEOTIDE SEQUENCE [LARGE SCALE GENOMIC DNA]</scope>
    <source>
        <strain evidence="3 4">S-6-2</strain>
    </source>
</reference>
<dbReference type="KEGG" id="ppha:BVH74_00935"/>
<dbReference type="GO" id="GO:0006313">
    <property type="term" value="P:DNA transposition"/>
    <property type="evidence" value="ECO:0007669"/>
    <property type="project" value="InterPro"/>
</dbReference>
<feature type="domain" description="Transposase zinc-binding" evidence="2">
    <location>
        <begin position="7"/>
        <end position="95"/>
    </location>
</feature>
<dbReference type="InterPro" id="IPR007069">
    <property type="entry name" value="Transposase_32"/>
</dbReference>
<dbReference type="Proteomes" id="UP000243488">
    <property type="component" value="Chromosome"/>
</dbReference>
<feature type="domain" description="Transposase IS801/IS1294" evidence="1">
    <location>
        <begin position="137"/>
        <end position="316"/>
    </location>
</feature>
<dbReference type="EMBL" id="CP020100">
    <property type="protein sequence ID" value="AQZ93418.1"/>
    <property type="molecule type" value="Genomic_DNA"/>
</dbReference>
<name>A0A1V0B0F9_9GAMM</name>
<proteinExistence type="predicted"/>
<dbReference type="PANTHER" id="PTHR37023">
    <property type="entry name" value="TRANSPOSASE"/>
    <property type="match status" value="1"/>
</dbReference>
<dbReference type="PANTHER" id="PTHR37023:SF1">
    <property type="entry name" value="ISSOD25 TRANSPOSASE TNPA_ISSOD25"/>
    <property type="match status" value="1"/>
</dbReference>
<evidence type="ECO:0000259" key="2">
    <source>
        <dbReference type="Pfam" id="PF14319"/>
    </source>
</evidence>
<dbReference type="STRING" id="1931241.BVH74_00935"/>
<keyword evidence="4" id="KW-1185">Reference proteome</keyword>
<dbReference type="NCBIfam" id="NF033538">
    <property type="entry name" value="transpos_IS91"/>
    <property type="match status" value="1"/>
</dbReference>
<dbReference type="GO" id="GO:0004803">
    <property type="term" value="F:transposase activity"/>
    <property type="evidence" value="ECO:0007669"/>
    <property type="project" value="InterPro"/>
</dbReference>
<dbReference type="Pfam" id="PF04986">
    <property type="entry name" value="Y2_Tnp"/>
    <property type="match status" value="1"/>
</dbReference>
<dbReference type="GO" id="GO:0003677">
    <property type="term" value="F:DNA binding"/>
    <property type="evidence" value="ECO:0007669"/>
    <property type="project" value="InterPro"/>
</dbReference>
<gene>
    <name evidence="3" type="ORF">BVH74_00935</name>
</gene>
<dbReference type="AlphaFoldDB" id="A0A1V0B0F9"/>
<dbReference type="InterPro" id="IPR026889">
    <property type="entry name" value="Zn_Tnp"/>
</dbReference>
<dbReference type="InterPro" id="IPR054832">
    <property type="entry name" value="transpos_IS91"/>
</dbReference>
<dbReference type="Pfam" id="PF14319">
    <property type="entry name" value="Zn_Tnp_IS91"/>
    <property type="match status" value="1"/>
</dbReference>
<protein>
    <submittedName>
        <fullName evidence="3">IS91 family transposase</fullName>
    </submittedName>
</protein>
<organism evidence="3 4">
    <name type="scientific">Halopseudomonas phragmitis</name>
    <dbReference type="NCBI Taxonomy" id="1931241"/>
    <lineage>
        <taxon>Bacteria</taxon>
        <taxon>Pseudomonadati</taxon>
        <taxon>Pseudomonadota</taxon>
        <taxon>Gammaproteobacteria</taxon>
        <taxon>Pseudomonadales</taxon>
        <taxon>Pseudomonadaceae</taxon>
        <taxon>Halopseudomonas</taxon>
    </lineage>
</organism>
<sequence>MGNEASVQQALSQFLQPQMLDAQRQRVCRHLLHCRTAAMGGRRWQCSECQHEQVEYFSCRDRHCPQCQWRATLQWAQRQHSHVLPVPYHHLVFTLPHQLNGWVQLHPELIYRLLFSTVWRTLDHFAHDPKRLNGQLGMTAVLHTWGQTLSQHVHLHCLVPAGALDQQGQWQAARSNYLFPVRALSRRYRGLMVSALRQAADQQQLRRVTHPGEVGHMLNALMATEWVVYSKPCLQHTTRVIDYLARYTRRIAISNARVLQIDSQTVTLSYKDYRHGARLRRMTLAGDEFVRRFLLHILPKGLMRVRHYGFLANRCRRVRLGQIRKALENPATENDSACAPVMTTAVPAPCQQCQRTTLRCTAIFAPRTVSDSGRMRRR</sequence>
<evidence type="ECO:0000313" key="4">
    <source>
        <dbReference type="Proteomes" id="UP000243488"/>
    </source>
</evidence>
<dbReference type="RefSeq" id="WP_080048276.1">
    <property type="nucleotide sequence ID" value="NZ_CP020100.1"/>
</dbReference>
<evidence type="ECO:0000313" key="3">
    <source>
        <dbReference type="EMBL" id="AQZ93418.1"/>
    </source>
</evidence>
<evidence type="ECO:0000259" key="1">
    <source>
        <dbReference type="Pfam" id="PF04986"/>
    </source>
</evidence>
<accession>A0A1V0B0F9</accession>